<dbReference type="Gene3D" id="2.130.10.10">
    <property type="entry name" value="YVTN repeat-like/Quinoprotein amine dehydrogenase"/>
    <property type="match status" value="2"/>
</dbReference>
<sequence>MKKIFPLLLSAALLISATSAQAYPSNLVELVLEKKVMGSLEPGNRPVIQPSQMKIEGFELSGFSAPGRYPARTYKSGANGQPLLKNYQILNSSDAFNSVISVSDARTGQEIHRISVGRRAQRLLASPATNRLYVICGGYFSSIWEIDTTHDVVVRKLGGMGFERNLSPLWNPSDMALLPVGNTLAVASGELRLIDLGSGQVKSVFALPHEAVEVLRLYPLSKHSLALISRHKNGGRAYHVFNTQTHSFKAVGSLAAPAVNPLKTTLYTPKAHYQLPSVARSAFVASRNSDFIHMVDLESLKPVAILPVDFAVDDLLLSSDRRRLFAYHRRFGQISVIELNPNSPHQFSVIRRIRDDRFRSTTEHPLYLAQAFDQVYLWDQYSEIKASIDRSSLYVKVGLPFAVKLTPPGEEVWNSDPAHKRFYLKEGELVMEYGPNGPSSLPQKIKTGSPLSAMVMSPDRRRLYLLQPDTQELLVMDAFSHKILAKLSAGKNPRALRMNYQGNRLYILNADEGSIQVMDAKAMKPLQTLALDIGLNQPKVMWLYDEKMTQLVQIELPRHLTDVARMAG</sequence>
<dbReference type="PANTHER" id="PTHR47197">
    <property type="entry name" value="PROTEIN NIRF"/>
    <property type="match status" value="1"/>
</dbReference>
<feature type="signal peptide" evidence="1">
    <location>
        <begin position="1"/>
        <end position="22"/>
    </location>
</feature>
<evidence type="ECO:0000313" key="3">
    <source>
        <dbReference type="Proteomes" id="UP000231019"/>
    </source>
</evidence>
<name>A0A2M7GBT3_9BACT</name>
<proteinExistence type="predicted"/>
<gene>
    <name evidence="2" type="ORF">COW36_00085</name>
</gene>
<dbReference type="InterPro" id="IPR051200">
    <property type="entry name" value="Host-pathogen_enzymatic-act"/>
</dbReference>
<protein>
    <recommendedName>
        <fullName evidence="4">YncE family protein</fullName>
    </recommendedName>
</protein>
<dbReference type="Proteomes" id="UP000231019">
    <property type="component" value="Unassembled WGS sequence"/>
</dbReference>
<feature type="chain" id="PRO_5014701880" description="YncE family protein" evidence="1">
    <location>
        <begin position="23"/>
        <end position="568"/>
    </location>
</feature>
<dbReference type="PANTHER" id="PTHR47197:SF3">
    <property type="entry name" value="DIHYDRO-HEME D1 DEHYDROGENASE"/>
    <property type="match status" value="1"/>
</dbReference>
<dbReference type="AlphaFoldDB" id="A0A2M7GBT3"/>
<evidence type="ECO:0008006" key="4">
    <source>
        <dbReference type="Google" id="ProtNLM"/>
    </source>
</evidence>
<dbReference type="InterPro" id="IPR015943">
    <property type="entry name" value="WD40/YVTN_repeat-like_dom_sf"/>
</dbReference>
<evidence type="ECO:0000256" key="1">
    <source>
        <dbReference type="SAM" id="SignalP"/>
    </source>
</evidence>
<dbReference type="EMBL" id="PFFQ01000001">
    <property type="protein sequence ID" value="PIW19665.1"/>
    <property type="molecule type" value="Genomic_DNA"/>
</dbReference>
<evidence type="ECO:0000313" key="2">
    <source>
        <dbReference type="EMBL" id="PIW19665.1"/>
    </source>
</evidence>
<dbReference type="SUPFAM" id="SSF51004">
    <property type="entry name" value="C-terminal (heme d1) domain of cytochrome cd1-nitrite reductase"/>
    <property type="match status" value="1"/>
</dbReference>
<comment type="caution">
    <text evidence="2">The sequence shown here is derived from an EMBL/GenBank/DDBJ whole genome shotgun (WGS) entry which is preliminary data.</text>
</comment>
<dbReference type="InterPro" id="IPR011048">
    <property type="entry name" value="Haem_d1_sf"/>
</dbReference>
<organism evidence="2 3">
    <name type="scientific">bacterium (Candidatus Blackallbacteria) CG17_big_fil_post_rev_8_21_14_2_50_48_46</name>
    <dbReference type="NCBI Taxonomy" id="2014261"/>
    <lineage>
        <taxon>Bacteria</taxon>
        <taxon>Candidatus Blackallbacteria</taxon>
    </lineage>
</organism>
<keyword evidence="1" id="KW-0732">Signal</keyword>
<accession>A0A2M7GBT3</accession>
<dbReference type="SUPFAM" id="SSF75011">
    <property type="entry name" value="3-carboxy-cis,cis-mucoante lactonizing enzyme"/>
    <property type="match status" value="1"/>
</dbReference>
<reference evidence="2 3" key="1">
    <citation type="submission" date="2017-09" db="EMBL/GenBank/DDBJ databases">
        <title>Depth-based differentiation of microbial function through sediment-hosted aquifers and enrichment of novel symbionts in the deep terrestrial subsurface.</title>
        <authorList>
            <person name="Probst A.J."/>
            <person name="Ladd B."/>
            <person name="Jarett J.K."/>
            <person name="Geller-Mcgrath D.E."/>
            <person name="Sieber C.M."/>
            <person name="Emerson J.B."/>
            <person name="Anantharaman K."/>
            <person name="Thomas B.C."/>
            <person name="Malmstrom R."/>
            <person name="Stieglmeier M."/>
            <person name="Klingl A."/>
            <person name="Woyke T."/>
            <person name="Ryan C.M."/>
            <person name="Banfield J.F."/>
        </authorList>
    </citation>
    <scope>NUCLEOTIDE SEQUENCE [LARGE SCALE GENOMIC DNA]</scope>
    <source>
        <strain evidence="2">CG17_big_fil_post_rev_8_21_14_2_50_48_46</strain>
    </source>
</reference>